<dbReference type="RefSeq" id="XP_064700437.1">
    <property type="nucleotide sequence ID" value="XM_064853979.1"/>
</dbReference>
<evidence type="ECO:0000313" key="2">
    <source>
        <dbReference type="EMBL" id="KAK5044786.1"/>
    </source>
</evidence>
<organism evidence="2 3">
    <name type="scientific">Exophiala bonariae</name>
    <dbReference type="NCBI Taxonomy" id="1690606"/>
    <lineage>
        <taxon>Eukaryota</taxon>
        <taxon>Fungi</taxon>
        <taxon>Dikarya</taxon>
        <taxon>Ascomycota</taxon>
        <taxon>Pezizomycotina</taxon>
        <taxon>Eurotiomycetes</taxon>
        <taxon>Chaetothyriomycetidae</taxon>
        <taxon>Chaetothyriales</taxon>
        <taxon>Herpotrichiellaceae</taxon>
        <taxon>Exophiala</taxon>
    </lineage>
</organism>
<dbReference type="EMBL" id="JAVRRD010000043">
    <property type="protein sequence ID" value="KAK5044786.1"/>
    <property type="molecule type" value="Genomic_DNA"/>
</dbReference>
<name>A0AAV9MT61_9EURO</name>
<dbReference type="AlphaFoldDB" id="A0AAV9MT61"/>
<protein>
    <recommendedName>
        <fullName evidence="4">F-box domain-containing protein</fullName>
    </recommendedName>
</protein>
<feature type="compositionally biased region" description="Basic and acidic residues" evidence="1">
    <location>
        <begin position="1"/>
        <end position="20"/>
    </location>
</feature>
<accession>A0AAV9MT61</accession>
<gene>
    <name evidence="2" type="ORF">LTR84_010442</name>
</gene>
<reference evidence="2 3" key="1">
    <citation type="submission" date="2023-08" db="EMBL/GenBank/DDBJ databases">
        <title>Black Yeasts Isolated from many extreme environments.</title>
        <authorList>
            <person name="Coleine C."/>
            <person name="Stajich J.E."/>
            <person name="Selbmann L."/>
        </authorList>
    </citation>
    <scope>NUCLEOTIDE SEQUENCE [LARGE SCALE GENOMIC DNA]</scope>
    <source>
        <strain evidence="2 3">CCFEE 5792</strain>
    </source>
</reference>
<evidence type="ECO:0000256" key="1">
    <source>
        <dbReference type="SAM" id="MobiDB-lite"/>
    </source>
</evidence>
<dbReference type="Proteomes" id="UP001358417">
    <property type="component" value="Unassembled WGS sequence"/>
</dbReference>
<dbReference type="GeneID" id="89978600"/>
<feature type="region of interest" description="Disordered" evidence="1">
    <location>
        <begin position="1"/>
        <end position="38"/>
    </location>
</feature>
<comment type="caution">
    <text evidence="2">The sequence shown here is derived from an EMBL/GenBank/DDBJ whole genome shotgun (WGS) entry which is preliminary data.</text>
</comment>
<feature type="compositionally biased region" description="Polar residues" evidence="1">
    <location>
        <begin position="21"/>
        <end position="36"/>
    </location>
</feature>
<evidence type="ECO:0000313" key="3">
    <source>
        <dbReference type="Proteomes" id="UP001358417"/>
    </source>
</evidence>
<keyword evidence="3" id="KW-1185">Reference proteome</keyword>
<evidence type="ECO:0008006" key="4">
    <source>
        <dbReference type="Google" id="ProtNLM"/>
    </source>
</evidence>
<sequence length="566" mass="64810">MVKLRFSDEDKGDPTVEDHSVYNTEGSDQLLSNSGGQPLPVVQQEDQISPSTSDATCAYPINKLTPIETDYPTTTKQPPNLLTIPVEVRKLILRHLLSTDMAENSRTFYHHQFNEANIKIDEITVDRSRRNYRREQVEELMNNNCVVGKKYKLHINVLWTCKQLFSEGSTILLSENKHLAIKHVTPRKYMKSFLNECGVETFWIHPAILESTRPSQFQPIITLDLRAIDRSSDQRKLGRVCKAISLFMAVAVSRTFVYFSVNLEIRASSLLAGKGRGSKIPFSYLQRNLFDWIGQIVGQITFVGPYSNLPKEDHLRSWLLQQLYSMCIPTLRRPAILAGTRLLSAARLPPFEQWGTEEMRGLVRRFREAEMEFLCNRYAAAFEAFGNLSALVMFLSLYECRPSQFDARVQELLLWSHFYMGLSLVEEKDAAARFIYDARKESRRMTSAAWYLPQVDSWKSQCPIWHFQCIVTPGQEVRLLFAKAEVSCKCPFQKERIPRCKRYTEQAMALMTSGQSTLDFKEIKGLCASPKFTIVAFQNAKAGIKQSIAQHFGPLLPVTLTFEPDI</sequence>
<proteinExistence type="predicted"/>